<reference evidence="3 4" key="1">
    <citation type="journal article" date="2018" name="New Phytol.">
        <title>Comparative genomics and transcriptomics depict ericoid mycorrhizal fungi as versatile saprotrophs and plant mutualists.</title>
        <authorList>
            <person name="Martino E."/>
            <person name="Morin E."/>
            <person name="Grelet G.A."/>
            <person name="Kuo A."/>
            <person name="Kohler A."/>
            <person name="Daghino S."/>
            <person name="Barry K.W."/>
            <person name="Cichocki N."/>
            <person name="Clum A."/>
            <person name="Dockter R.B."/>
            <person name="Hainaut M."/>
            <person name="Kuo R.C."/>
            <person name="LaButti K."/>
            <person name="Lindahl B.D."/>
            <person name="Lindquist E.A."/>
            <person name="Lipzen A."/>
            <person name="Khouja H.R."/>
            <person name="Magnuson J."/>
            <person name="Murat C."/>
            <person name="Ohm R.A."/>
            <person name="Singer S.W."/>
            <person name="Spatafora J.W."/>
            <person name="Wang M."/>
            <person name="Veneault-Fourrey C."/>
            <person name="Henrissat B."/>
            <person name="Grigoriev I.V."/>
            <person name="Martin F.M."/>
            <person name="Perotto S."/>
        </authorList>
    </citation>
    <scope>NUCLEOTIDE SEQUENCE [LARGE SCALE GENOMIC DNA]</scope>
    <source>
        <strain evidence="3 4">ATCC 22711</strain>
    </source>
</reference>
<feature type="domain" description="Formyl transferase N-terminal" evidence="2">
    <location>
        <begin position="35"/>
        <end position="192"/>
    </location>
</feature>
<evidence type="ECO:0000313" key="4">
    <source>
        <dbReference type="Proteomes" id="UP000241818"/>
    </source>
</evidence>
<gene>
    <name evidence="3" type="ORF">M430DRAFT_46483</name>
</gene>
<organism evidence="3 4">
    <name type="scientific">Amorphotheca resinae ATCC 22711</name>
    <dbReference type="NCBI Taxonomy" id="857342"/>
    <lineage>
        <taxon>Eukaryota</taxon>
        <taxon>Fungi</taxon>
        <taxon>Dikarya</taxon>
        <taxon>Ascomycota</taxon>
        <taxon>Pezizomycotina</taxon>
        <taxon>Leotiomycetes</taxon>
        <taxon>Helotiales</taxon>
        <taxon>Amorphothecaceae</taxon>
        <taxon>Amorphotheca</taxon>
    </lineage>
</organism>
<dbReference type="EMBL" id="KZ679006">
    <property type="protein sequence ID" value="PSS27391.1"/>
    <property type="molecule type" value="Genomic_DNA"/>
</dbReference>
<dbReference type="PANTHER" id="PTHR11138:SF5">
    <property type="entry name" value="METHIONYL-TRNA FORMYLTRANSFERASE, MITOCHONDRIAL"/>
    <property type="match status" value="1"/>
</dbReference>
<dbReference type="CDD" id="cd08646">
    <property type="entry name" value="FMT_core_Met-tRNA-FMT_N"/>
    <property type="match status" value="1"/>
</dbReference>
<evidence type="ECO:0000313" key="3">
    <source>
        <dbReference type="EMBL" id="PSS27391.1"/>
    </source>
</evidence>
<dbReference type="InterPro" id="IPR041711">
    <property type="entry name" value="Met-tRNA-FMT_N"/>
</dbReference>
<dbReference type="InParanoid" id="A0A2T3BDA9"/>
<dbReference type="OrthoDB" id="10268103at2759"/>
<evidence type="ECO:0000259" key="2">
    <source>
        <dbReference type="Pfam" id="PF00551"/>
    </source>
</evidence>
<sequence length="419" mass="46885">MYLRVLRHVVRSSAFARLGPFSRRFYSSKTSKPLRILFCGSDDFSIASLRALHEEQKRDPQLIKSIDVLCRPGKPSGRSLKTIREVPIKAAALELGLTVHERDTFTGWELPRPQGEPINLIIAVSFGLFVPPRILRSVEYGGLNVHPSLLPNFRGPAPLQHTIMTGVNSTGVTLQTMDEVSFDHGMILAQTPPNGLQVPSLDTCTYEELLEFITPKAAEMLVEGIRDRAYVPPLKAVGWYESDQLVPAPKITPKHRHIDWEGWEASRIHRHHRALGRLWNRVYVDSHTETTKRLIYEDIEVAPMPDVLAEWLAESRPDATGKIIPQQSDSLVRFVVYQDTAGAPKPLPYIVDGDAVVFAAFPPSMGKGIRVKEITMEGQRKKAASKVMQNFQGREAWELIKGSGESFGVNPIPPLVKRA</sequence>
<dbReference type="FunCoup" id="A0A2T3BDA9">
    <property type="interactions" value="258"/>
</dbReference>
<proteinExistence type="predicted"/>
<dbReference type="InterPro" id="IPR036477">
    <property type="entry name" value="Formyl_transf_N_sf"/>
</dbReference>
<dbReference type="GeneID" id="36575931"/>
<dbReference type="GO" id="GO:0004479">
    <property type="term" value="F:methionyl-tRNA formyltransferase activity"/>
    <property type="evidence" value="ECO:0007669"/>
    <property type="project" value="UniProtKB-EC"/>
</dbReference>
<keyword evidence="4" id="KW-1185">Reference proteome</keyword>
<dbReference type="Gene3D" id="3.40.50.12230">
    <property type="match status" value="1"/>
</dbReference>
<dbReference type="EC" id="2.1.2.9" evidence="1"/>
<dbReference type="SUPFAM" id="SSF53328">
    <property type="entry name" value="Formyltransferase"/>
    <property type="match status" value="1"/>
</dbReference>
<dbReference type="Pfam" id="PF00551">
    <property type="entry name" value="Formyl_trans_N"/>
    <property type="match status" value="1"/>
</dbReference>
<dbReference type="STRING" id="857342.A0A2T3BDA9"/>
<dbReference type="InterPro" id="IPR002376">
    <property type="entry name" value="Formyl_transf_N"/>
</dbReference>
<dbReference type="RefSeq" id="XP_024724916.1">
    <property type="nucleotide sequence ID" value="XM_024867850.1"/>
</dbReference>
<name>A0A2T3BDA9_AMORE</name>
<accession>A0A2T3BDA9</accession>
<dbReference type="Proteomes" id="UP000241818">
    <property type="component" value="Unassembled WGS sequence"/>
</dbReference>
<dbReference type="PANTHER" id="PTHR11138">
    <property type="entry name" value="METHIONYL-TRNA FORMYLTRANSFERASE"/>
    <property type="match status" value="1"/>
</dbReference>
<dbReference type="AlphaFoldDB" id="A0A2T3BDA9"/>
<evidence type="ECO:0000256" key="1">
    <source>
        <dbReference type="ARBA" id="ARBA00012261"/>
    </source>
</evidence>
<protein>
    <recommendedName>
        <fullName evidence="1">methionyl-tRNA formyltransferase</fullName>
        <ecNumber evidence="1">2.1.2.9</ecNumber>
    </recommendedName>
</protein>
<dbReference type="GO" id="GO:0005739">
    <property type="term" value="C:mitochondrion"/>
    <property type="evidence" value="ECO:0007669"/>
    <property type="project" value="TreeGrafter"/>
</dbReference>